<gene>
    <name evidence="1" type="ORF">ENV30_03750</name>
</gene>
<dbReference type="SMART" id="SM00935">
    <property type="entry name" value="OmpH"/>
    <property type="match status" value="1"/>
</dbReference>
<dbReference type="EMBL" id="DTFV01000057">
    <property type="protein sequence ID" value="HGI30406.1"/>
    <property type="molecule type" value="Genomic_DNA"/>
</dbReference>
<dbReference type="Pfam" id="PF03938">
    <property type="entry name" value="OmpH"/>
    <property type="match status" value="1"/>
</dbReference>
<accession>A0A7V3YGK0</accession>
<evidence type="ECO:0000313" key="1">
    <source>
        <dbReference type="EMBL" id="HGI30406.1"/>
    </source>
</evidence>
<dbReference type="SUPFAM" id="SSF111384">
    <property type="entry name" value="OmpH-like"/>
    <property type="match status" value="1"/>
</dbReference>
<organism evidence="1">
    <name type="scientific">Candidatus Caldatribacterium californiense</name>
    <dbReference type="NCBI Taxonomy" id="1454726"/>
    <lineage>
        <taxon>Bacteria</taxon>
        <taxon>Pseudomonadati</taxon>
        <taxon>Atribacterota</taxon>
        <taxon>Atribacteria</taxon>
        <taxon>Atribacterales</taxon>
        <taxon>Candidatus Caldatribacteriaceae</taxon>
        <taxon>Candidatus Caldatribacterium</taxon>
    </lineage>
</organism>
<comment type="caution">
    <text evidence="1">The sequence shown here is derived from an EMBL/GenBank/DDBJ whole genome shotgun (WGS) entry which is preliminary data.</text>
</comment>
<proteinExistence type="predicted"/>
<dbReference type="InterPro" id="IPR024930">
    <property type="entry name" value="Skp_dom_sf"/>
</dbReference>
<dbReference type="AlphaFoldDB" id="A0A7V3YGK0"/>
<sequence length="197" mass="21862">MLQGRRVSMRKFAISTMVGILVVLLGSTLVVAQAQTKKPAQGQTGSAPSSGVVAIGVVDINKIFDAHPNTAKIAELEKKIAEEFQKRQQELNEKGKGKTREEVQKLEEEMNAAWAPVRDEMLKERQALIEERYSDVISAIRKVAESMKLALVVRSTLRIPVNQKEVLEMPLVLYGGVDITDQVIQELQNIVAAKEKK</sequence>
<dbReference type="InterPro" id="IPR005632">
    <property type="entry name" value="Chaperone_Skp"/>
</dbReference>
<reference evidence="1" key="1">
    <citation type="journal article" date="2020" name="mSystems">
        <title>Genome- and Community-Level Interaction Insights into Carbon Utilization and Element Cycling Functions of Hydrothermarchaeota in Hydrothermal Sediment.</title>
        <authorList>
            <person name="Zhou Z."/>
            <person name="Liu Y."/>
            <person name="Xu W."/>
            <person name="Pan J."/>
            <person name="Luo Z.H."/>
            <person name="Li M."/>
        </authorList>
    </citation>
    <scope>NUCLEOTIDE SEQUENCE [LARGE SCALE GENOMIC DNA]</scope>
    <source>
        <strain evidence="1">SpSt-747</strain>
    </source>
</reference>
<name>A0A7V3YGK0_9BACT</name>
<protein>
    <submittedName>
        <fullName evidence="1">OmpH family outer membrane protein</fullName>
    </submittedName>
</protein>
<dbReference type="Gene3D" id="3.30.910.20">
    <property type="entry name" value="Skp domain"/>
    <property type="match status" value="1"/>
</dbReference>
<dbReference type="GO" id="GO:0051082">
    <property type="term" value="F:unfolded protein binding"/>
    <property type="evidence" value="ECO:0007669"/>
    <property type="project" value="InterPro"/>
</dbReference>